<reference evidence="3" key="1">
    <citation type="submission" date="2025-08" db="UniProtKB">
        <authorList>
            <consortium name="RefSeq"/>
        </authorList>
    </citation>
    <scope>IDENTIFICATION</scope>
    <source>
        <tissue evidence="3">Whole larvae</tissue>
    </source>
</reference>
<dbReference type="Proteomes" id="UP001652740">
    <property type="component" value="Unplaced"/>
</dbReference>
<dbReference type="PANTHER" id="PTHR10174:SF234">
    <property type="entry name" value="SD01558P"/>
    <property type="match status" value="1"/>
</dbReference>
<sequence>MEFLTGVKRFLQDRGECTPFRSDDKFLLKFLRSRNYIVPKAHRLLVRYCTLREQYPYLWQDVDLWSLEKVRDAYEGTIYDRPDIGRISIFRFGTWDPNEYPIEDLVKAGASQVEIGSRQPKLQIIGGTLIVDLEGITLRHAATLTPTVAYQIVALLGLATPMRLKSCHFINYSWLLNSFFYLFKKFIPRDFVNNIYFHGHDLKSLQQHIPIECLPERYGGTCKLHCNYSTWLNKIKKYRTQEFDTEMKRLGYIIKE</sequence>
<evidence type="ECO:0000259" key="1">
    <source>
        <dbReference type="PROSITE" id="PS50191"/>
    </source>
</evidence>
<evidence type="ECO:0000313" key="3">
    <source>
        <dbReference type="RefSeq" id="XP_052752225.1"/>
    </source>
</evidence>
<dbReference type="SUPFAM" id="SSF46938">
    <property type="entry name" value="CRAL/TRIO N-terminal domain"/>
    <property type="match status" value="1"/>
</dbReference>
<dbReference type="Pfam" id="PF00650">
    <property type="entry name" value="CRAL_TRIO"/>
    <property type="match status" value="1"/>
</dbReference>
<dbReference type="CDD" id="cd00170">
    <property type="entry name" value="SEC14"/>
    <property type="match status" value="1"/>
</dbReference>
<proteinExistence type="predicted"/>
<dbReference type="PROSITE" id="PS50191">
    <property type="entry name" value="CRAL_TRIO"/>
    <property type="match status" value="1"/>
</dbReference>
<dbReference type="SUPFAM" id="SSF52087">
    <property type="entry name" value="CRAL/TRIO domain"/>
    <property type="match status" value="1"/>
</dbReference>
<organism evidence="2 3">
    <name type="scientific">Galleria mellonella</name>
    <name type="common">Greater wax moth</name>
    <dbReference type="NCBI Taxonomy" id="7137"/>
    <lineage>
        <taxon>Eukaryota</taxon>
        <taxon>Metazoa</taxon>
        <taxon>Ecdysozoa</taxon>
        <taxon>Arthropoda</taxon>
        <taxon>Hexapoda</taxon>
        <taxon>Insecta</taxon>
        <taxon>Pterygota</taxon>
        <taxon>Neoptera</taxon>
        <taxon>Endopterygota</taxon>
        <taxon>Lepidoptera</taxon>
        <taxon>Glossata</taxon>
        <taxon>Ditrysia</taxon>
        <taxon>Pyraloidea</taxon>
        <taxon>Pyralidae</taxon>
        <taxon>Galleriinae</taxon>
        <taxon>Galleria</taxon>
    </lineage>
</organism>
<dbReference type="SMART" id="SM01100">
    <property type="entry name" value="CRAL_TRIO_N"/>
    <property type="match status" value="1"/>
</dbReference>
<dbReference type="PRINTS" id="PR00180">
    <property type="entry name" value="CRETINALDHBP"/>
</dbReference>
<dbReference type="PANTHER" id="PTHR10174">
    <property type="entry name" value="ALPHA-TOCOPHEROL TRANSFER PROTEIN-RELATED"/>
    <property type="match status" value="1"/>
</dbReference>
<name>A0ABM3MLG8_GALME</name>
<keyword evidence="2" id="KW-1185">Reference proteome</keyword>
<protein>
    <submittedName>
        <fullName evidence="3">Alpha-tocopherol transfer protein-like isoform X2</fullName>
    </submittedName>
</protein>
<dbReference type="InterPro" id="IPR036865">
    <property type="entry name" value="CRAL-TRIO_dom_sf"/>
</dbReference>
<evidence type="ECO:0000313" key="2">
    <source>
        <dbReference type="Proteomes" id="UP001652740"/>
    </source>
</evidence>
<feature type="domain" description="CRAL-TRIO" evidence="1">
    <location>
        <begin position="66"/>
        <end position="226"/>
    </location>
</feature>
<dbReference type="RefSeq" id="XP_052752225.1">
    <property type="nucleotide sequence ID" value="XM_052896265.1"/>
</dbReference>
<dbReference type="GeneID" id="113512678"/>
<gene>
    <name evidence="3" type="primary">LOC113512678</name>
</gene>
<dbReference type="Gene3D" id="3.40.525.10">
    <property type="entry name" value="CRAL-TRIO lipid binding domain"/>
    <property type="match status" value="1"/>
</dbReference>
<dbReference type="InterPro" id="IPR011074">
    <property type="entry name" value="CRAL/TRIO_N_dom"/>
</dbReference>
<dbReference type="InterPro" id="IPR001251">
    <property type="entry name" value="CRAL-TRIO_dom"/>
</dbReference>
<dbReference type="Gene3D" id="1.10.8.20">
    <property type="entry name" value="N-terminal domain of phosphatidylinositol transfer protein sec14p"/>
    <property type="match status" value="1"/>
</dbReference>
<dbReference type="InterPro" id="IPR036273">
    <property type="entry name" value="CRAL/TRIO_N_dom_sf"/>
</dbReference>
<dbReference type="SMART" id="SM00516">
    <property type="entry name" value="SEC14"/>
    <property type="match status" value="1"/>
</dbReference>
<accession>A0ABM3MLG8</accession>